<keyword evidence="2" id="KW-1185">Reference proteome</keyword>
<comment type="caution">
    <text evidence="1">The sequence shown here is derived from an EMBL/GenBank/DDBJ whole genome shotgun (WGS) entry which is preliminary data.</text>
</comment>
<proteinExistence type="predicted"/>
<accession>A0A9D4ZNU3</accession>
<evidence type="ECO:0000313" key="1">
    <source>
        <dbReference type="EMBL" id="KAI5079615.1"/>
    </source>
</evidence>
<evidence type="ECO:0000313" key="2">
    <source>
        <dbReference type="Proteomes" id="UP000886520"/>
    </source>
</evidence>
<dbReference type="EMBL" id="JABFUD020000005">
    <property type="protein sequence ID" value="KAI5079615.1"/>
    <property type="molecule type" value="Genomic_DNA"/>
</dbReference>
<dbReference type="AlphaFoldDB" id="A0A9D4ZNU3"/>
<reference evidence="1 2" key="1">
    <citation type="submission" date="2021-01" db="EMBL/GenBank/DDBJ databases">
        <title>Adiantum capillus-veneris genome.</title>
        <authorList>
            <person name="Fang Y."/>
            <person name="Liao Q."/>
        </authorList>
    </citation>
    <scope>NUCLEOTIDE SEQUENCE [LARGE SCALE GENOMIC DNA]</scope>
    <source>
        <strain evidence="1">H3</strain>
        <tissue evidence="1">Leaf</tissue>
    </source>
</reference>
<gene>
    <name evidence="1" type="ORF">GOP47_0005094</name>
</gene>
<name>A0A9D4ZNU3_ADICA</name>
<dbReference type="Proteomes" id="UP000886520">
    <property type="component" value="Chromosome 5"/>
</dbReference>
<organism evidence="1 2">
    <name type="scientific">Adiantum capillus-veneris</name>
    <name type="common">Maidenhair fern</name>
    <dbReference type="NCBI Taxonomy" id="13818"/>
    <lineage>
        <taxon>Eukaryota</taxon>
        <taxon>Viridiplantae</taxon>
        <taxon>Streptophyta</taxon>
        <taxon>Embryophyta</taxon>
        <taxon>Tracheophyta</taxon>
        <taxon>Polypodiopsida</taxon>
        <taxon>Polypodiidae</taxon>
        <taxon>Polypodiales</taxon>
        <taxon>Pteridineae</taxon>
        <taxon>Pteridaceae</taxon>
        <taxon>Vittarioideae</taxon>
        <taxon>Adiantum</taxon>
    </lineage>
</organism>
<protein>
    <submittedName>
        <fullName evidence="1">Uncharacterized protein</fullName>
    </submittedName>
</protein>
<sequence length="361" mass="40869">MLDCCKSFLDREANIAAIGTSFPLTSQLLPIVRRVQTKQPTNHGPMLHEWIRSNKLIVCLFRLATGLFYQLFAPQSVCIRSGDRVCKLVAGQNDARCWDDDIIPVSPNSDDPDGAFVFGHQRHVIAGHQFLELRNRCQLLLTEHSMLCSIKRLEGHEFVIEHMPVMGKITTAMRISNEDAIVLLANGYCAIHCDVGETLILSSYSEAEKSHINSSMLATLPLVLQVKGYNFAAAFVSLVILSLDLFRTPISRAYARIHDFILVWAKLNVLRSWSQGYEILSIFSMSWLYSDQNAKCMYKSKGPFYCIHGSILNKDGFTQCYDSDDLEHMFKIERERAQWLPTPTDINLGAPFLFNNELLVS</sequence>